<evidence type="ECO:0000256" key="9">
    <source>
        <dbReference type="ARBA" id="ARBA00023150"/>
    </source>
</evidence>
<dbReference type="GO" id="GO:0005829">
    <property type="term" value="C:cytosol"/>
    <property type="evidence" value="ECO:0007669"/>
    <property type="project" value="TreeGrafter"/>
</dbReference>
<evidence type="ECO:0000256" key="4">
    <source>
        <dbReference type="ARBA" id="ARBA00010763"/>
    </source>
</evidence>
<dbReference type="CDD" id="cd00887">
    <property type="entry name" value="MoeA"/>
    <property type="match status" value="1"/>
</dbReference>
<comment type="catalytic activity">
    <reaction evidence="10">
        <text>adenylyl-molybdopterin + molybdate = Mo-molybdopterin + AMP + H(+)</text>
        <dbReference type="Rhea" id="RHEA:35047"/>
        <dbReference type="ChEBI" id="CHEBI:15378"/>
        <dbReference type="ChEBI" id="CHEBI:36264"/>
        <dbReference type="ChEBI" id="CHEBI:62727"/>
        <dbReference type="ChEBI" id="CHEBI:71302"/>
        <dbReference type="ChEBI" id="CHEBI:456215"/>
        <dbReference type="EC" id="2.10.1.1"/>
    </reaction>
</comment>
<dbReference type="FunFam" id="2.170.190.11:FF:000001">
    <property type="entry name" value="Molybdopterin molybdenumtransferase"/>
    <property type="match status" value="1"/>
</dbReference>
<dbReference type="InterPro" id="IPR036425">
    <property type="entry name" value="MoaB/Mog-like_dom_sf"/>
</dbReference>
<dbReference type="FunFam" id="3.40.980.10:FF:000004">
    <property type="entry name" value="Molybdopterin molybdenumtransferase"/>
    <property type="match status" value="1"/>
</dbReference>
<dbReference type="RefSeq" id="WP_186505756.1">
    <property type="nucleotide sequence ID" value="NZ_JACNEP010000003.1"/>
</dbReference>
<dbReference type="GO" id="GO:0061599">
    <property type="term" value="F:molybdopterin molybdotransferase activity"/>
    <property type="evidence" value="ECO:0007669"/>
    <property type="project" value="UniProtKB-UniRule"/>
</dbReference>
<dbReference type="SMART" id="SM00852">
    <property type="entry name" value="MoCF_biosynth"/>
    <property type="match status" value="1"/>
</dbReference>
<evidence type="ECO:0000256" key="3">
    <source>
        <dbReference type="ARBA" id="ARBA00005046"/>
    </source>
</evidence>
<evidence type="ECO:0000313" key="13">
    <source>
        <dbReference type="EMBL" id="MBC3765281.1"/>
    </source>
</evidence>
<keyword evidence="6 11" id="KW-0808">Transferase</keyword>
<dbReference type="SUPFAM" id="SSF63867">
    <property type="entry name" value="MoeA C-terminal domain-like"/>
    <property type="match status" value="1"/>
</dbReference>
<proteinExistence type="inferred from homology"/>
<dbReference type="GO" id="GO:0046872">
    <property type="term" value="F:metal ion binding"/>
    <property type="evidence" value="ECO:0007669"/>
    <property type="project" value="UniProtKB-UniRule"/>
</dbReference>
<dbReference type="SUPFAM" id="SSF63882">
    <property type="entry name" value="MoeA N-terminal region -like"/>
    <property type="match status" value="1"/>
</dbReference>
<evidence type="ECO:0000256" key="5">
    <source>
        <dbReference type="ARBA" id="ARBA00022505"/>
    </source>
</evidence>
<keyword evidence="7 11" id="KW-0479">Metal-binding</keyword>
<dbReference type="Proteomes" id="UP000601768">
    <property type="component" value="Unassembled WGS sequence"/>
</dbReference>
<accession>A0A8J6ITG4</accession>
<dbReference type="Gene3D" id="2.40.340.10">
    <property type="entry name" value="MoeA, C-terminal, domain IV"/>
    <property type="match status" value="1"/>
</dbReference>
<dbReference type="InterPro" id="IPR005110">
    <property type="entry name" value="MoeA_linker/N"/>
</dbReference>
<comment type="caution">
    <text evidence="13">The sequence shown here is derived from an EMBL/GenBank/DDBJ whole genome shotgun (WGS) entry which is preliminary data.</text>
</comment>
<dbReference type="NCBIfam" id="NF045515">
    <property type="entry name" value="Glp_gephyrin"/>
    <property type="match status" value="1"/>
</dbReference>
<dbReference type="Pfam" id="PF03454">
    <property type="entry name" value="MoeA_C"/>
    <property type="match status" value="1"/>
</dbReference>
<keyword evidence="5 11" id="KW-0500">Molybdenum</keyword>
<name>A0A8J6ITG4_9ALTE</name>
<protein>
    <recommendedName>
        <fullName evidence="11">Molybdopterin molybdenumtransferase</fullName>
        <ecNumber evidence="11">2.10.1.1</ecNumber>
    </recommendedName>
</protein>
<comment type="pathway">
    <text evidence="3 11">Cofactor biosynthesis; molybdopterin biosynthesis.</text>
</comment>
<dbReference type="AlphaFoldDB" id="A0A8J6ITG4"/>
<dbReference type="SUPFAM" id="SSF53218">
    <property type="entry name" value="Molybdenum cofactor biosynthesis proteins"/>
    <property type="match status" value="1"/>
</dbReference>
<keyword evidence="9 11" id="KW-0501">Molybdenum cofactor biosynthesis</keyword>
<organism evidence="13 14">
    <name type="scientific">Neptunicella marina</name>
    <dbReference type="NCBI Taxonomy" id="2125989"/>
    <lineage>
        <taxon>Bacteria</taxon>
        <taxon>Pseudomonadati</taxon>
        <taxon>Pseudomonadota</taxon>
        <taxon>Gammaproteobacteria</taxon>
        <taxon>Alteromonadales</taxon>
        <taxon>Alteromonadaceae</taxon>
        <taxon>Neptunicella</taxon>
    </lineage>
</organism>
<gene>
    <name evidence="13" type="primary">moeA</name>
    <name evidence="13" type="ORF">H8B19_05295</name>
</gene>
<sequence>MNSCDTPGLMPLAQALETMLAQISVISETEIVMLEQAVGRVSASAIYSPMNVPPAANSSMDGYAVRTKDATPNTVLQLAGKALAGSPYTGEIQPNQAIRITTGGVIPEGADAVIMQENTELNDNEVRILDKVKPGDNIRCAGEDIKQGDRILEAGTLLSAAHIALMASVGIAHLEVVRKAKVAIMATGDELVMPGKPLPTGSIYESNRYALLGKLSIMPVDVIDLGIIKDDPDALRQAFIQADAHADLVISCGGVSVGDADYVKQILDEVGQINLWKVAIKPGKPFAFGKLNHASFCGLPGNPVSSYVTFEKLVLPLLRKVCGAQQAESPYFYAQLTQDVQKRPGRADFQRGVYWLNENGEIMAKALPRQSSGVMSSVTQANCYLILEQDSGDKQAGQRVKIQPFNAMFSH</sequence>
<dbReference type="InterPro" id="IPR001453">
    <property type="entry name" value="MoaB/Mog_dom"/>
</dbReference>
<dbReference type="Pfam" id="PF00994">
    <property type="entry name" value="MoCF_biosynth"/>
    <property type="match status" value="1"/>
</dbReference>
<dbReference type="PROSITE" id="PS01079">
    <property type="entry name" value="MOCF_BIOSYNTHESIS_2"/>
    <property type="match status" value="1"/>
</dbReference>
<comment type="similarity">
    <text evidence="4 11">Belongs to the MoeA family.</text>
</comment>
<dbReference type="InterPro" id="IPR005111">
    <property type="entry name" value="MoeA_C_domain_IV"/>
</dbReference>
<feature type="domain" description="MoaB/Mog" evidence="12">
    <location>
        <begin position="183"/>
        <end position="320"/>
    </location>
</feature>
<dbReference type="NCBIfam" id="NF007960">
    <property type="entry name" value="PRK10680.1"/>
    <property type="match status" value="1"/>
</dbReference>
<evidence type="ECO:0000256" key="6">
    <source>
        <dbReference type="ARBA" id="ARBA00022679"/>
    </source>
</evidence>
<evidence type="ECO:0000256" key="2">
    <source>
        <dbReference type="ARBA" id="ARBA00002901"/>
    </source>
</evidence>
<reference evidence="13" key="1">
    <citation type="journal article" date="2018" name="Int. J. Syst. Evol. Microbiol.">
        <title>Neptunicella marina gen. nov., sp. nov., isolated from surface seawater.</title>
        <authorList>
            <person name="Liu X."/>
            <person name="Lai Q."/>
            <person name="Du Y."/>
            <person name="Zhang X."/>
            <person name="Liu Z."/>
            <person name="Sun F."/>
            <person name="Shao Z."/>
        </authorList>
    </citation>
    <scope>NUCLEOTIDE SEQUENCE</scope>
    <source>
        <strain evidence="13">S27-2</strain>
    </source>
</reference>
<reference evidence="13" key="2">
    <citation type="submission" date="2020-08" db="EMBL/GenBank/DDBJ databases">
        <authorList>
            <person name="Lai Q."/>
        </authorList>
    </citation>
    <scope>NUCLEOTIDE SEQUENCE</scope>
    <source>
        <strain evidence="13">S27-2</strain>
    </source>
</reference>
<comment type="cofactor">
    <cofactor evidence="1 11">
        <name>Mg(2+)</name>
        <dbReference type="ChEBI" id="CHEBI:18420"/>
    </cofactor>
</comment>
<evidence type="ECO:0000313" key="14">
    <source>
        <dbReference type="Proteomes" id="UP000601768"/>
    </source>
</evidence>
<dbReference type="Pfam" id="PF03453">
    <property type="entry name" value="MoeA_N"/>
    <property type="match status" value="1"/>
</dbReference>
<dbReference type="GO" id="GO:0006777">
    <property type="term" value="P:Mo-molybdopterin cofactor biosynthetic process"/>
    <property type="evidence" value="ECO:0007669"/>
    <property type="project" value="UniProtKB-UniRule"/>
</dbReference>
<evidence type="ECO:0000256" key="11">
    <source>
        <dbReference type="RuleBase" id="RU365090"/>
    </source>
</evidence>
<dbReference type="PANTHER" id="PTHR10192:SF5">
    <property type="entry name" value="GEPHYRIN"/>
    <property type="match status" value="1"/>
</dbReference>
<dbReference type="InterPro" id="IPR008284">
    <property type="entry name" value="MoCF_biosynth_CS"/>
</dbReference>
<evidence type="ECO:0000256" key="10">
    <source>
        <dbReference type="ARBA" id="ARBA00047317"/>
    </source>
</evidence>
<dbReference type="UniPathway" id="UPA00344"/>
<dbReference type="InterPro" id="IPR036688">
    <property type="entry name" value="MoeA_C_domain_IV_sf"/>
</dbReference>
<evidence type="ECO:0000256" key="8">
    <source>
        <dbReference type="ARBA" id="ARBA00022842"/>
    </source>
</evidence>
<dbReference type="InterPro" id="IPR038987">
    <property type="entry name" value="MoeA-like"/>
</dbReference>
<keyword evidence="8 11" id="KW-0460">Magnesium</keyword>
<dbReference type="Gene3D" id="2.170.190.11">
    <property type="entry name" value="Molybdopterin biosynthesis moea protein, domain 3"/>
    <property type="match status" value="1"/>
</dbReference>
<dbReference type="Gene3D" id="3.90.105.10">
    <property type="entry name" value="Molybdopterin biosynthesis moea protein, domain 2"/>
    <property type="match status" value="1"/>
</dbReference>
<dbReference type="PANTHER" id="PTHR10192">
    <property type="entry name" value="MOLYBDOPTERIN BIOSYNTHESIS PROTEIN"/>
    <property type="match status" value="1"/>
</dbReference>
<evidence type="ECO:0000256" key="1">
    <source>
        <dbReference type="ARBA" id="ARBA00001946"/>
    </source>
</evidence>
<dbReference type="NCBIfam" id="TIGR00177">
    <property type="entry name" value="molyb_syn"/>
    <property type="match status" value="1"/>
</dbReference>
<evidence type="ECO:0000259" key="12">
    <source>
        <dbReference type="SMART" id="SM00852"/>
    </source>
</evidence>
<evidence type="ECO:0000256" key="7">
    <source>
        <dbReference type="ARBA" id="ARBA00022723"/>
    </source>
</evidence>
<dbReference type="EMBL" id="JACNEP010000003">
    <property type="protein sequence ID" value="MBC3765281.1"/>
    <property type="molecule type" value="Genomic_DNA"/>
</dbReference>
<comment type="function">
    <text evidence="2 11">Catalyzes the insertion of molybdate into adenylated molybdopterin with the concomitant release of AMP.</text>
</comment>
<keyword evidence="14" id="KW-1185">Reference proteome</keyword>
<dbReference type="InterPro" id="IPR036135">
    <property type="entry name" value="MoeA_linker/N_sf"/>
</dbReference>
<dbReference type="Gene3D" id="3.40.980.10">
    <property type="entry name" value="MoaB/Mog-like domain"/>
    <property type="match status" value="1"/>
</dbReference>
<dbReference type="EC" id="2.10.1.1" evidence="11"/>